<reference evidence="2 3" key="1">
    <citation type="submission" date="2020-10" db="EMBL/GenBank/DDBJ databases">
        <title>Complete genome sequence of Corynebacterium jeddahense DSM 45997, type strain of Corynebacterium jeddahense.</title>
        <authorList>
            <person name="Busche T."/>
            <person name="Kalinowski J."/>
            <person name="Ruckert C."/>
        </authorList>
    </citation>
    <scope>NUCLEOTIDE SEQUENCE [LARGE SCALE GENOMIC DNA]</scope>
    <source>
        <strain evidence="2 3">DSM 45997</strain>
    </source>
</reference>
<evidence type="ECO:0000313" key="2">
    <source>
        <dbReference type="EMBL" id="WCZ39690.1"/>
    </source>
</evidence>
<dbReference type="InterPro" id="IPR056935">
    <property type="entry name" value="Rv0428c-like_C"/>
</dbReference>
<proteinExistence type="predicted"/>
<dbReference type="Proteomes" id="UP001218071">
    <property type="component" value="Chromosome"/>
</dbReference>
<accession>A0ABY7UPH7</accession>
<keyword evidence="3" id="KW-1185">Reference proteome</keyword>
<evidence type="ECO:0000259" key="1">
    <source>
        <dbReference type="Pfam" id="PF24553"/>
    </source>
</evidence>
<dbReference type="EMBL" id="CP063194">
    <property type="protein sequence ID" value="WCZ39690.1"/>
    <property type="molecule type" value="Genomic_DNA"/>
</dbReference>
<evidence type="ECO:0000313" key="3">
    <source>
        <dbReference type="Proteomes" id="UP001218071"/>
    </source>
</evidence>
<gene>
    <name evidence="2" type="ORF">CJEDD_10600</name>
</gene>
<sequence>MSRIFRSDAVRVGDRVVVRQRRGEHASDIVGHVIGLDPLVVRPQEVGGFPSSKEAIEVADVHIIKKLSPRTVRNSEIRDVERRLADALDVRETAWAGGWLMRTGAGEEANSAVPLGPSAGFEPVPLDAIRTFYTERGLPVRLTVPERIGKPALKLIDDAWTLGPEQVAWTSGDAVGAALVGDVPAGAAEHHRRRAATLNRLG</sequence>
<name>A0ABY7UPH7_9CORY</name>
<organism evidence="2 3">
    <name type="scientific">Corynebacterium jeddahense</name>
    <dbReference type="NCBI Taxonomy" id="1414719"/>
    <lineage>
        <taxon>Bacteria</taxon>
        <taxon>Bacillati</taxon>
        <taxon>Actinomycetota</taxon>
        <taxon>Actinomycetes</taxon>
        <taxon>Mycobacteriales</taxon>
        <taxon>Corynebacteriaceae</taxon>
        <taxon>Corynebacterium</taxon>
    </lineage>
</organism>
<feature type="domain" description="Histone acetyltransferase Rv0428c-like C-terminal" evidence="1">
    <location>
        <begin position="75"/>
        <end position="152"/>
    </location>
</feature>
<dbReference type="RefSeq" id="WP_052333849.1">
    <property type="nucleotide sequence ID" value="NZ_CBYN010000109.1"/>
</dbReference>
<dbReference type="Pfam" id="PF24553">
    <property type="entry name" value="Rv0428c_C"/>
    <property type="match status" value="1"/>
</dbReference>
<protein>
    <recommendedName>
        <fullName evidence="1">Histone acetyltransferase Rv0428c-like C-terminal domain-containing protein</fullName>
    </recommendedName>
</protein>